<evidence type="ECO:0000256" key="2">
    <source>
        <dbReference type="ARBA" id="ARBA00022605"/>
    </source>
</evidence>
<dbReference type="InterPro" id="IPR005715">
    <property type="entry name" value="Glu_5kinase/COase_Synthase"/>
</dbReference>
<gene>
    <name evidence="8" type="primary">proB</name>
    <name evidence="10" type="ORF">SAMN05421770_106214</name>
</gene>
<evidence type="ECO:0000256" key="6">
    <source>
        <dbReference type="ARBA" id="ARBA00022777"/>
    </source>
</evidence>
<feature type="binding site" evidence="8">
    <location>
        <begin position="247"/>
        <end position="248"/>
    </location>
    <ligand>
        <name>ATP</name>
        <dbReference type="ChEBI" id="CHEBI:30616"/>
    </ligand>
</feature>
<protein>
    <recommendedName>
        <fullName evidence="8">Glutamate 5-kinase</fullName>
        <ecNumber evidence="8">2.7.2.11</ecNumber>
    </recommendedName>
    <alternativeName>
        <fullName evidence="8">Gamma-glutamyl kinase</fullName>
        <shortName evidence="8">GK</shortName>
    </alternativeName>
</protein>
<dbReference type="FunFam" id="3.40.1160.10:FF:000006">
    <property type="entry name" value="Glutamate 5-kinase"/>
    <property type="match status" value="1"/>
</dbReference>
<feature type="binding site" evidence="8">
    <location>
        <position position="80"/>
    </location>
    <ligand>
        <name>ATP</name>
        <dbReference type="ChEBI" id="CHEBI:30616"/>
    </ligand>
</feature>
<comment type="pathway">
    <text evidence="8">Amino-acid biosynthesis; L-proline biosynthesis; L-glutamate 5-semialdehyde from L-glutamate: step 1/2.</text>
</comment>
<feature type="binding site" evidence="8">
    <location>
        <position position="227"/>
    </location>
    <ligand>
        <name>substrate</name>
    </ligand>
</feature>
<evidence type="ECO:0000256" key="8">
    <source>
        <dbReference type="HAMAP-Rule" id="MF_00456"/>
    </source>
</evidence>
<keyword evidence="2 8" id="KW-0028">Amino-acid biosynthesis</keyword>
<evidence type="ECO:0000256" key="7">
    <source>
        <dbReference type="ARBA" id="ARBA00022840"/>
    </source>
</evidence>
<proteinExistence type="inferred from homology"/>
<organism evidence="10 11">
    <name type="scientific">Granulicella rosea</name>
    <dbReference type="NCBI Taxonomy" id="474952"/>
    <lineage>
        <taxon>Bacteria</taxon>
        <taxon>Pseudomonadati</taxon>
        <taxon>Acidobacteriota</taxon>
        <taxon>Terriglobia</taxon>
        <taxon>Terriglobales</taxon>
        <taxon>Acidobacteriaceae</taxon>
        <taxon>Granulicella</taxon>
    </lineage>
</organism>
<dbReference type="Pfam" id="PF00696">
    <property type="entry name" value="AA_kinase"/>
    <property type="match status" value="1"/>
</dbReference>
<dbReference type="AlphaFoldDB" id="A0A239LAR9"/>
<evidence type="ECO:0000256" key="3">
    <source>
        <dbReference type="ARBA" id="ARBA00022650"/>
    </source>
</evidence>
<dbReference type="GO" id="GO:0005524">
    <property type="term" value="F:ATP binding"/>
    <property type="evidence" value="ECO:0007669"/>
    <property type="project" value="UniProtKB-KW"/>
</dbReference>
<dbReference type="GO" id="GO:0055129">
    <property type="term" value="P:L-proline biosynthetic process"/>
    <property type="evidence" value="ECO:0007669"/>
    <property type="project" value="UniProtKB-UniRule"/>
</dbReference>
<evidence type="ECO:0000256" key="4">
    <source>
        <dbReference type="ARBA" id="ARBA00022679"/>
    </source>
</evidence>
<dbReference type="InterPro" id="IPR041739">
    <property type="entry name" value="G5K_ProB"/>
</dbReference>
<feature type="domain" description="Aspartate/glutamate/uridylate kinase" evidence="9">
    <location>
        <begin position="76"/>
        <end position="308"/>
    </location>
</feature>
<dbReference type="CDD" id="cd04242">
    <property type="entry name" value="AAK_G5K_ProB"/>
    <property type="match status" value="1"/>
</dbReference>
<evidence type="ECO:0000256" key="5">
    <source>
        <dbReference type="ARBA" id="ARBA00022741"/>
    </source>
</evidence>
<dbReference type="Proteomes" id="UP000198356">
    <property type="component" value="Unassembled WGS sequence"/>
</dbReference>
<comment type="catalytic activity">
    <reaction evidence="8">
        <text>L-glutamate + ATP = L-glutamyl 5-phosphate + ADP</text>
        <dbReference type="Rhea" id="RHEA:14877"/>
        <dbReference type="ChEBI" id="CHEBI:29985"/>
        <dbReference type="ChEBI" id="CHEBI:30616"/>
        <dbReference type="ChEBI" id="CHEBI:58274"/>
        <dbReference type="ChEBI" id="CHEBI:456216"/>
        <dbReference type="EC" id="2.7.2.11"/>
    </reaction>
</comment>
<dbReference type="InterPro" id="IPR036393">
    <property type="entry name" value="AceGlu_kinase-like_sf"/>
</dbReference>
<comment type="function">
    <text evidence="8">Catalyzes the transfer of a phosphate group to glutamate to form L-glutamate 5-phosphate.</text>
</comment>
<dbReference type="GO" id="GO:0004350">
    <property type="term" value="F:glutamate-5-semialdehyde dehydrogenase activity"/>
    <property type="evidence" value="ECO:0007669"/>
    <property type="project" value="TreeGrafter"/>
</dbReference>
<comment type="caution">
    <text evidence="8">Lacks conserved residue(s) required for the propagation of feature annotation.</text>
</comment>
<reference evidence="10 11" key="1">
    <citation type="submission" date="2017-06" db="EMBL/GenBank/DDBJ databases">
        <authorList>
            <person name="Kim H.J."/>
            <person name="Triplett B.A."/>
        </authorList>
    </citation>
    <scope>NUCLEOTIDE SEQUENCE [LARGE SCALE GENOMIC DNA]</scope>
    <source>
        <strain evidence="10 11">DSM 18704</strain>
    </source>
</reference>
<evidence type="ECO:0000313" key="11">
    <source>
        <dbReference type="Proteomes" id="UP000198356"/>
    </source>
</evidence>
<keyword evidence="7 8" id="KW-0067">ATP-binding</keyword>
<dbReference type="UniPathway" id="UPA00098">
    <property type="reaction ID" value="UER00359"/>
</dbReference>
<keyword evidence="5 8" id="KW-0547">Nucleotide-binding</keyword>
<dbReference type="PROSITE" id="PS00902">
    <property type="entry name" value="GLUTAMATE_5_KINASE"/>
    <property type="match status" value="1"/>
</dbReference>
<dbReference type="GO" id="GO:0005737">
    <property type="term" value="C:cytoplasm"/>
    <property type="evidence" value="ECO:0007669"/>
    <property type="project" value="UniProtKB-SubCell"/>
</dbReference>
<feature type="binding site" evidence="8">
    <location>
        <position position="120"/>
    </location>
    <ligand>
        <name>substrate</name>
    </ligand>
</feature>
<keyword evidence="4 8" id="KW-0808">Transferase</keyword>
<dbReference type="PANTHER" id="PTHR11063:SF8">
    <property type="entry name" value="DELTA-1-PYRROLINE-5-CARBOXYLATE SYNTHASE"/>
    <property type="match status" value="1"/>
</dbReference>
<keyword evidence="11" id="KW-1185">Reference proteome</keyword>
<dbReference type="InterPro" id="IPR001057">
    <property type="entry name" value="Glu/AcGlu_kinase"/>
</dbReference>
<keyword evidence="6 8" id="KW-0418">Kinase</keyword>
<comment type="subcellular location">
    <subcellularLocation>
        <location evidence="8">Cytoplasm</location>
    </subcellularLocation>
</comment>
<dbReference type="Gene3D" id="3.40.1160.10">
    <property type="entry name" value="Acetylglutamate kinase-like"/>
    <property type="match status" value="2"/>
</dbReference>
<dbReference type="PRINTS" id="PR00474">
    <property type="entry name" value="GLU5KINASE"/>
</dbReference>
<comment type="similarity">
    <text evidence="8">Belongs to the glutamate 5-kinase family.</text>
</comment>
<dbReference type="SUPFAM" id="SSF53633">
    <property type="entry name" value="Carbamate kinase-like"/>
    <property type="match status" value="1"/>
</dbReference>
<keyword evidence="1 8" id="KW-0963">Cytoplasm</keyword>
<dbReference type="HAMAP" id="MF_00456">
    <property type="entry name" value="ProB"/>
    <property type="match status" value="1"/>
</dbReference>
<feature type="binding site" evidence="8">
    <location>
        <position position="207"/>
    </location>
    <ligand>
        <name>substrate</name>
    </ligand>
</feature>
<sequence length="341" mass="36562">MIRPPVFPKRSLFARQHFPVICRQPDRFGVEFLPLPESAKVVQVHRPSFAAKIKNSDMTPETMILPSEKTPELAHRIVVKVGSNVVVRPDGKVALGLLYSVVEAIAQLRRQGREVLLVTSGAVALGVERIGLASRPVELARVQACAAIGQSRLMSIYDDAFANLDVKIAQILLTEDDFRDETRYANLRATLSALIEMGVVPIINENDTISTMELERPSGMERIFSDNDKLSALVMAHVGADLLILLSDVDGLYNGNPGAEGSELISSVQKVTDQIRGFAQGGNGRGRGGMASKIEAAHVAMEAGGCAVIANGRTPGIIERICAGEAIGTLFAASANARRSA</sequence>
<dbReference type="EMBL" id="FZOU01000006">
    <property type="protein sequence ID" value="SNT27062.1"/>
    <property type="molecule type" value="Genomic_DNA"/>
</dbReference>
<keyword evidence="3 8" id="KW-0641">Proline biosynthesis</keyword>
<dbReference type="PANTHER" id="PTHR11063">
    <property type="entry name" value="GLUTAMATE SEMIALDEHYDE DEHYDROGENASE"/>
    <property type="match status" value="1"/>
</dbReference>
<evidence type="ECO:0000256" key="1">
    <source>
        <dbReference type="ARBA" id="ARBA00022490"/>
    </source>
</evidence>
<accession>A0A239LAR9</accession>
<dbReference type="GO" id="GO:0004349">
    <property type="term" value="F:glutamate 5-kinase activity"/>
    <property type="evidence" value="ECO:0007669"/>
    <property type="project" value="UniProtKB-UniRule"/>
</dbReference>
<evidence type="ECO:0000313" key="10">
    <source>
        <dbReference type="EMBL" id="SNT27062.1"/>
    </source>
</evidence>
<dbReference type="NCBIfam" id="TIGR01027">
    <property type="entry name" value="proB"/>
    <property type="match status" value="1"/>
</dbReference>
<dbReference type="EC" id="2.7.2.11" evidence="8"/>
<dbReference type="InterPro" id="IPR019797">
    <property type="entry name" value="Glutamate_5-kinase_CS"/>
</dbReference>
<name>A0A239LAR9_9BACT</name>
<dbReference type="InterPro" id="IPR001048">
    <property type="entry name" value="Asp/Glu/Uridylate_kinase"/>
</dbReference>
<evidence type="ECO:0000259" key="9">
    <source>
        <dbReference type="Pfam" id="PF00696"/>
    </source>
</evidence>